<feature type="region of interest" description="Disordered" evidence="1">
    <location>
        <begin position="1"/>
        <end position="220"/>
    </location>
</feature>
<dbReference type="Pfam" id="PF11489">
    <property type="entry name" value="Aim21"/>
    <property type="match status" value="1"/>
</dbReference>
<feature type="compositionally biased region" description="Acidic residues" evidence="1">
    <location>
        <begin position="935"/>
        <end position="945"/>
    </location>
</feature>
<feature type="compositionally biased region" description="Basic and acidic residues" evidence="1">
    <location>
        <begin position="903"/>
        <end position="923"/>
    </location>
</feature>
<feature type="compositionally biased region" description="Basic and acidic residues" evidence="1">
    <location>
        <begin position="496"/>
        <end position="513"/>
    </location>
</feature>
<feature type="compositionally biased region" description="Basic and acidic residues" evidence="1">
    <location>
        <begin position="461"/>
        <end position="476"/>
    </location>
</feature>
<accession>A0A0G2FZS5</accession>
<feature type="compositionally biased region" description="Low complexity" evidence="1">
    <location>
        <begin position="1"/>
        <end position="17"/>
    </location>
</feature>
<gene>
    <name evidence="2" type="ORF">UCDDS831_g06406</name>
</gene>
<feature type="region of interest" description="Disordered" evidence="1">
    <location>
        <begin position="334"/>
        <end position="970"/>
    </location>
</feature>
<reference evidence="2 3" key="1">
    <citation type="submission" date="2015-03" db="EMBL/GenBank/DDBJ databases">
        <authorList>
            <person name="Morales-Cruz A."/>
            <person name="Amrine K.C."/>
            <person name="Cantu D."/>
        </authorList>
    </citation>
    <scope>NUCLEOTIDE SEQUENCE [LARGE SCALE GENOMIC DNA]</scope>
    <source>
        <strain evidence="2">DS831</strain>
    </source>
</reference>
<dbReference type="InterPro" id="IPR021582">
    <property type="entry name" value="Aim21"/>
</dbReference>
<name>A0A0G2FZS5_9PEZI</name>
<feature type="compositionally biased region" description="Polar residues" evidence="1">
    <location>
        <begin position="207"/>
        <end position="216"/>
    </location>
</feature>
<evidence type="ECO:0000313" key="2">
    <source>
        <dbReference type="EMBL" id="KKY17238.1"/>
    </source>
</evidence>
<proteinExistence type="predicted"/>
<feature type="compositionally biased region" description="Basic and acidic residues" evidence="1">
    <location>
        <begin position="876"/>
        <end position="885"/>
    </location>
</feature>
<reference evidence="2 3" key="2">
    <citation type="submission" date="2015-05" db="EMBL/GenBank/DDBJ databases">
        <title>Distinctive expansion of gene families associated with plant cell wall degradation and secondary metabolism in the genomes of grapevine trunk pathogens.</title>
        <authorList>
            <person name="Lawrence D.P."/>
            <person name="Travadon R."/>
            <person name="Rolshausen P.E."/>
            <person name="Baumgartner K."/>
        </authorList>
    </citation>
    <scope>NUCLEOTIDE SEQUENCE [LARGE SCALE GENOMIC DNA]</scope>
    <source>
        <strain evidence="2">DS831</strain>
    </source>
</reference>
<feature type="compositionally biased region" description="Polar residues" evidence="1">
    <location>
        <begin position="851"/>
        <end position="860"/>
    </location>
</feature>
<feature type="compositionally biased region" description="Basic and acidic residues" evidence="1">
    <location>
        <begin position="807"/>
        <end position="818"/>
    </location>
</feature>
<feature type="compositionally biased region" description="Basic and acidic residues" evidence="1">
    <location>
        <begin position="707"/>
        <end position="720"/>
    </location>
</feature>
<comment type="caution">
    <text evidence="2">The sequence shown here is derived from an EMBL/GenBank/DDBJ whole genome shotgun (WGS) entry which is preliminary data.</text>
</comment>
<dbReference type="AlphaFoldDB" id="A0A0G2FZS5"/>
<feature type="compositionally biased region" description="Basic residues" evidence="1">
    <location>
        <begin position="819"/>
        <end position="829"/>
    </location>
</feature>
<feature type="compositionally biased region" description="Polar residues" evidence="1">
    <location>
        <begin position="554"/>
        <end position="564"/>
    </location>
</feature>
<feature type="compositionally biased region" description="Basic and acidic residues" evidence="1">
    <location>
        <begin position="587"/>
        <end position="614"/>
    </location>
</feature>
<feature type="compositionally biased region" description="Basic and acidic residues" evidence="1">
    <location>
        <begin position="104"/>
        <end position="114"/>
    </location>
</feature>
<feature type="compositionally biased region" description="Polar residues" evidence="1">
    <location>
        <begin position="574"/>
        <end position="585"/>
    </location>
</feature>
<feature type="compositionally biased region" description="Basic and acidic residues" evidence="1">
    <location>
        <begin position="533"/>
        <end position="542"/>
    </location>
</feature>
<sequence length="1013" mass="109254">MAAPSIPQRPSRSQQSQNVPTITGDVPQIPARPKRSIERSVSPNRDTFARSPLNDPSFVNGSSNASKRLSASDLPPRPPSVTLPSIGQEGSEYASLETPPADESAPKETRDAEGLKLYAPTAEMPRSTARSRIAAVTRTDSQQAAAAGFGRAPSQDTSVERHTRNSSSTGRRSRPTSIYNNGDEEHGIPEIGLQVPMYPNAGDVQAPTPSNSSSMPATGVGFFNSGGQRHHARTKSGHEIFHGPPGSYGLHGHGVKPQDEFERQWYAKHPHDAAREAQGEYGPAIRVNRKEWALSSDELNKIVQDTAAKGVGMVQSGASPGAIGTPAEEIGYMASEEYASRMASPQPQSKAPKERKTSSQTHLESPLRKTSFPENVMDKDSSAIEADEDDVIHINPPTNERSHIHGGGPEADDFAPRNGSTDADDGFVTEEGGRTPILASDELQRHKTPGAEYMQPAVPAELERERRLSQEADNYHRRSTSRSASRPTSGIGLSRWSEDDRNGTPLDNVKEYEPLFPDEDEKKPAEKPVTAVDKLKRPDLARHHFPSQDVWEDTPSSLQLQTEVETPEAPDEPQSATTSMQSSQLFERPETEQERKEEPAPKQEEEKSFLADHQKHPHKSHFNKDVLNDMPSRPGMQQRFPSQDIWEDTPSELQLVTEVHAPQTDETESPVEPKSTTEQRPPVPARPHVPARPAGRSKLGESQEASPVDKKAPVIPDRPKPQLPARPAKPNHKPSDEQVPLSKVGSQGSTGSEGAPATKAKPPVPSRPAGGKIAALKAGFLSDLNSRLQLGPQAPKPEKKEEEEEEPKEKAPLADARKGRARGPARRKPAASPSAAAAVAPAEAKKEQALSIGTIQTVFSISDDGDLTVPSLASAKEPEAAKKELPAAAEASIATQVPADPKPAPKDDPAEPELESRIPKADETEATQVESTPAAEEEKETELEPTETKTSDSAVQTGQQDIEIPKEDGGAEKITAYLGANAPEEGNVVVNDGAEAVEKVDDKHETEQASTTA</sequence>
<feature type="compositionally biased region" description="Basic and acidic residues" evidence="1">
    <location>
        <begin position="996"/>
        <end position="1007"/>
    </location>
</feature>
<dbReference type="Proteomes" id="UP000034182">
    <property type="component" value="Unassembled WGS sequence"/>
</dbReference>
<evidence type="ECO:0000256" key="1">
    <source>
        <dbReference type="SAM" id="MobiDB-lite"/>
    </source>
</evidence>
<organism evidence="2 3">
    <name type="scientific">Diplodia seriata</name>
    <dbReference type="NCBI Taxonomy" id="420778"/>
    <lineage>
        <taxon>Eukaryota</taxon>
        <taxon>Fungi</taxon>
        <taxon>Dikarya</taxon>
        <taxon>Ascomycota</taxon>
        <taxon>Pezizomycotina</taxon>
        <taxon>Dothideomycetes</taxon>
        <taxon>Dothideomycetes incertae sedis</taxon>
        <taxon>Botryosphaeriales</taxon>
        <taxon>Botryosphaeriaceae</taxon>
        <taxon>Diplodia</taxon>
    </lineage>
</organism>
<feature type="compositionally biased region" description="Low complexity" evidence="1">
    <location>
        <begin position="830"/>
        <end position="842"/>
    </location>
</feature>
<evidence type="ECO:0008006" key="4">
    <source>
        <dbReference type="Google" id="ProtNLM"/>
    </source>
</evidence>
<evidence type="ECO:0000313" key="3">
    <source>
        <dbReference type="Proteomes" id="UP000034182"/>
    </source>
</evidence>
<dbReference type="EMBL" id="LAQI01000159">
    <property type="protein sequence ID" value="KKY17238.1"/>
    <property type="molecule type" value="Genomic_DNA"/>
</dbReference>
<protein>
    <recommendedName>
        <fullName evidence="4">Altered inheritance of mitochondria protein 21</fullName>
    </recommendedName>
</protein>
<feature type="compositionally biased region" description="Polar residues" evidence="1">
    <location>
        <begin position="57"/>
        <end position="69"/>
    </location>
</feature>
<feature type="region of interest" description="Disordered" evidence="1">
    <location>
        <begin position="986"/>
        <end position="1013"/>
    </location>
</feature>